<feature type="transmembrane region" description="Helical" evidence="19">
    <location>
        <begin position="78"/>
        <end position="97"/>
    </location>
</feature>
<evidence type="ECO:0000313" key="20">
    <source>
        <dbReference type="EMBL" id="PWG63910.1"/>
    </source>
</evidence>
<proteinExistence type="inferred from homology"/>
<evidence type="ECO:0000256" key="11">
    <source>
        <dbReference type="ARBA" id="ARBA00022692"/>
    </source>
</evidence>
<sequence>MLKLRVLTALPLGLAVLWVVWGAPAAVLPGLIAAVSGLGAWEWARLGGLQAPVWRAAYCLGVLLLLGILALGGVAEGGLWVVLAVLWWLAVGGLLLAQAARGGALRLSPVWRLAAGPPTLVFAWLAFVALHAQPVAGPFLVTLLLLLVWGADIGGYFVGRAWGRHKLAPAISPGKTWEGAAGSLALALLAALTLWALAPTLGAPRPGLGWLLGASVVTVAAGIAGDLFESLLKRQAGVKDSGRLLPGHGGVLDRVDALLAAAPVLAAGLAVQA</sequence>
<dbReference type="AlphaFoldDB" id="A0A2U2N473"/>
<comment type="pathway">
    <text evidence="3 18">Phospholipid metabolism; CDP-diacylglycerol biosynthesis; CDP-diacylglycerol from sn-glycerol 3-phosphate: step 3/3.</text>
</comment>
<organism evidence="20 21">
    <name type="scientific">Sediminicurvatus halobius</name>
    <dbReference type="NCBI Taxonomy" id="2182432"/>
    <lineage>
        <taxon>Bacteria</taxon>
        <taxon>Pseudomonadati</taxon>
        <taxon>Pseudomonadota</taxon>
        <taxon>Gammaproteobacteria</taxon>
        <taxon>Chromatiales</taxon>
        <taxon>Ectothiorhodospiraceae</taxon>
        <taxon>Sediminicurvatus</taxon>
    </lineage>
</organism>
<evidence type="ECO:0000256" key="13">
    <source>
        <dbReference type="ARBA" id="ARBA00022989"/>
    </source>
</evidence>
<feature type="transmembrane region" description="Helical" evidence="19">
    <location>
        <begin position="179"/>
        <end position="198"/>
    </location>
</feature>
<keyword evidence="10 18" id="KW-0808">Transferase</keyword>
<evidence type="ECO:0000256" key="1">
    <source>
        <dbReference type="ARBA" id="ARBA00001698"/>
    </source>
</evidence>
<evidence type="ECO:0000256" key="8">
    <source>
        <dbReference type="ARBA" id="ARBA00022475"/>
    </source>
</evidence>
<dbReference type="Pfam" id="PF01148">
    <property type="entry name" value="CTP_transf_1"/>
    <property type="match status" value="1"/>
</dbReference>
<dbReference type="UniPathway" id="UPA00557">
    <property type="reaction ID" value="UER00614"/>
</dbReference>
<keyword evidence="8" id="KW-1003">Cell membrane</keyword>
<evidence type="ECO:0000256" key="2">
    <source>
        <dbReference type="ARBA" id="ARBA00004651"/>
    </source>
</evidence>
<evidence type="ECO:0000256" key="18">
    <source>
        <dbReference type="RuleBase" id="RU003938"/>
    </source>
</evidence>
<dbReference type="PANTHER" id="PTHR46382">
    <property type="entry name" value="PHOSPHATIDATE CYTIDYLYLTRANSFERASE"/>
    <property type="match status" value="1"/>
</dbReference>
<comment type="similarity">
    <text evidence="5 18">Belongs to the CDS family.</text>
</comment>
<evidence type="ECO:0000256" key="3">
    <source>
        <dbReference type="ARBA" id="ARBA00005119"/>
    </source>
</evidence>
<evidence type="ECO:0000256" key="15">
    <source>
        <dbReference type="ARBA" id="ARBA00023136"/>
    </source>
</evidence>
<dbReference type="EC" id="2.7.7.41" evidence="6 18"/>
<feature type="transmembrane region" description="Helical" evidence="19">
    <location>
        <begin position="210"/>
        <end position="228"/>
    </location>
</feature>
<gene>
    <name evidence="20" type="ORF">DEM34_06840</name>
</gene>
<feature type="transmembrane region" description="Helical" evidence="19">
    <location>
        <begin position="136"/>
        <end position="158"/>
    </location>
</feature>
<reference evidence="20 21" key="1">
    <citation type="submission" date="2018-05" db="EMBL/GenBank/DDBJ databases">
        <title>Spiribacter halobius sp. nov., a moderately halophilic bacterium isolated from marine solar saltern.</title>
        <authorList>
            <person name="Zheng W.-S."/>
            <person name="Lu D.-C."/>
            <person name="Du Z.-J."/>
        </authorList>
    </citation>
    <scope>NUCLEOTIDE SEQUENCE [LARGE SCALE GENOMIC DNA]</scope>
    <source>
        <strain evidence="20 21">E85</strain>
    </source>
</reference>
<evidence type="ECO:0000256" key="14">
    <source>
        <dbReference type="ARBA" id="ARBA00023098"/>
    </source>
</evidence>
<keyword evidence="11 18" id="KW-0812">Transmembrane</keyword>
<dbReference type="PROSITE" id="PS01315">
    <property type="entry name" value="CDS"/>
    <property type="match status" value="1"/>
</dbReference>
<evidence type="ECO:0000256" key="5">
    <source>
        <dbReference type="ARBA" id="ARBA00010185"/>
    </source>
</evidence>
<feature type="transmembrane region" description="Helical" evidence="19">
    <location>
        <begin position="109"/>
        <end position="130"/>
    </location>
</feature>
<evidence type="ECO:0000256" key="6">
    <source>
        <dbReference type="ARBA" id="ARBA00012487"/>
    </source>
</evidence>
<keyword evidence="17" id="KW-1208">Phospholipid metabolism</keyword>
<evidence type="ECO:0000256" key="19">
    <source>
        <dbReference type="SAM" id="Phobius"/>
    </source>
</evidence>
<dbReference type="InterPro" id="IPR000374">
    <property type="entry name" value="PC_trans"/>
</dbReference>
<evidence type="ECO:0000313" key="21">
    <source>
        <dbReference type="Proteomes" id="UP000245474"/>
    </source>
</evidence>
<dbReference type="RefSeq" id="WP_109677574.1">
    <property type="nucleotide sequence ID" value="NZ_CP086615.1"/>
</dbReference>
<comment type="subcellular location">
    <subcellularLocation>
        <location evidence="2">Cell membrane</location>
        <topology evidence="2">Multi-pass membrane protein</topology>
    </subcellularLocation>
</comment>
<dbReference type="GO" id="GO:0004605">
    <property type="term" value="F:phosphatidate cytidylyltransferase activity"/>
    <property type="evidence" value="ECO:0007669"/>
    <property type="project" value="UniProtKB-EC"/>
</dbReference>
<name>A0A2U2N473_9GAMM</name>
<dbReference type="Proteomes" id="UP000245474">
    <property type="component" value="Unassembled WGS sequence"/>
</dbReference>
<evidence type="ECO:0000256" key="16">
    <source>
        <dbReference type="ARBA" id="ARBA00023209"/>
    </source>
</evidence>
<evidence type="ECO:0000256" key="4">
    <source>
        <dbReference type="ARBA" id="ARBA00005189"/>
    </source>
</evidence>
<evidence type="ECO:0000256" key="10">
    <source>
        <dbReference type="ARBA" id="ARBA00022679"/>
    </source>
</evidence>
<dbReference type="EMBL" id="QFFI01000008">
    <property type="protein sequence ID" value="PWG63910.1"/>
    <property type="molecule type" value="Genomic_DNA"/>
</dbReference>
<feature type="transmembrane region" description="Helical" evidence="19">
    <location>
        <begin position="12"/>
        <end position="41"/>
    </location>
</feature>
<dbReference type="PANTHER" id="PTHR46382:SF1">
    <property type="entry name" value="PHOSPHATIDATE CYTIDYLYLTRANSFERASE"/>
    <property type="match status" value="1"/>
</dbReference>
<keyword evidence="14" id="KW-0443">Lipid metabolism</keyword>
<evidence type="ECO:0000256" key="9">
    <source>
        <dbReference type="ARBA" id="ARBA00022516"/>
    </source>
</evidence>
<feature type="transmembrane region" description="Helical" evidence="19">
    <location>
        <begin position="53"/>
        <end position="72"/>
    </location>
</feature>
<keyword evidence="12 18" id="KW-0548">Nucleotidyltransferase</keyword>
<comment type="pathway">
    <text evidence="4">Lipid metabolism.</text>
</comment>
<keyword evidence="15 19" id="KW-0472">Membrane</keyword>
<comment type="caution">
    <text evidence="20">The sequence shown here is derived from an EMBL/GenBank/DDBJ whole genome shotgun (WGS) entry which is preliminary data.</text>
</comment>
<evidence type="ECO:0000256" key="12">
    <source>
        <dbReference type="ARBA" id="ARBA00022695"/>
    </source>
</evidence>
<dbReference type="GO" id="GO:0005886">
    <property type="term" value="C:plasma membrane"/>
    <property type="evidence" value="ECO:0007669"/>
    <property type="project" value="UniProtKB-SubCell"/>
</dbReference>
<accession>A0A2U2N473</accession>
<comment type="catalytic activity">
    <reaction evidence="1 18">
        <text>a 1,2-diacyl-sn-glycero-3-phosphate + CTP + H(+) = a CDP-1,2-diacyl-sn-glycerol + diphosphate</text>
        <dbReference type="Rhea" id="RHEA:16229"/>
        <dbReference type="ChEBI" id="CHEBI:15378"/>
        <dbReference type="ChEBI" id="CHEBI:33019"/>
        <dbReference type="ChEBI" id="CHEBI:37563"/>
        <dbReference type="ChEBI" id="CHEBI:58332"/>
        <dbReference type="ChEBI" id="CHEBI:58608"/>
        <dbReference type="EC" id="2.7.7.41"/>
    </reaction>
</comment>
<keyword evidence="13 19" id="KW-1133">Transmembrane helix</keyword>
<dbReference type="GO" id="GO:0016024">
    <property type="term" value="P:CDP-diacylglycerol biosynthetic process"/>
    <property type="evidence" value="ECO:0007669"/>
    <property type="project" value="UniProtKB-UniPathway"/>
</dbReference>
<evidence type="ECO:0000256" key="17">
    <source>
        <dbReference type="ARBA" id="ARBA00023264"/>
    </source>
</evidence>
<keyword evidence="9" id="KW-0444">Lipid biosynthesis</keyword>
<protein>
    <recommendedName>
        <fullName evidence="7 18">Phosphatidate cytidylyltransferase</fullName>
        <ecNumber evidence="6 18">2.7.7.41</ecNumber>
    </recommendedName>
</protein>
<keyword evidence="21" id="KW-1185">Reference proteome</keyword>
<evidence type="ECO:0000256" key="7">
    <source>
        <dbReference type="ARBA" id="ARBA00019373"/>
    </source>
</evidence>
<dbReference type="OrthoDB" id="9799199at2"/>
<keyword evidence="16" id="KW-0594">Phospholipid biosynthesis</keyword>